<dbReference type="GO" id="GO:0003723">
    <property type="term" value="F:RNA binding"/>
    <property type="evidence" value="ECO:0007669"/>
    <property type="project" value="InterPro"/>
</dbReference>
<dbReference type="STRING" id="2903.A0A0D3JHK7"/>
<dbReference type="PANTHER" id="PTHR21600:SF87">
    <property type="entry name" value="RNA PSEUDOURIDYLATE SYNTHASE DOMAIN-CONTAINING PROTEIN 1"/>
    <property type="match status" value="1"/>
</dbReference>
<evidence type="ECO:0000256" key="1">
    <source>
        <dbReference type="ARBA" id="ARBA00010876"/>
    </source>
</evidence>
<feature type="domain" description="Pseudouridine synthase RsuA/RluA-like" evidence="3">
    <location>
        <begin position="10"/>
        <end position="100"/>
    </location>
</feature>
<protein>
    <recommendedName>
        <fullName evidence="3">Pseudouridine synthase RsuA/RluA-like domain-containing protein</fullName>
    </recommendedName>
</protein>
<dbReference type="Proteomes" id="UP000013827">
    <property type="component" value="Unassembled WGS sequence"/>
</dbReference>
<comment type="similarity">
    <text evidence="1">Belongs to the pseudouridine synthase RluA family.</text>
</comment>
<dbReference type="eggNOG" id="KOG1919">
    <property type="taxonomic scope" value="Eukaryota"/>
</dbReference>
<evidence type="ECO:0000259" key="3">
    <source>
        <dbReference type="Pfam" id="PF00849"/>
    </source>
</evidence>
<dbReference type="PANTHER" id="PTHR21600">
    <property type="entry name" value="MITOCHONDRIAL RNA PSEUDOURIDINE SYNTHASE"/>
    <property type="match status" value="1"/>
</dbReference>
<evidence type="ECO:0000313" key="4">
    <source>
        <dbReference type="EnsemblProtists" id="EOD22992"/>
    </source>
</evidence>
<dbReference type="InterPro" id="IPR020103">
    <property type="entry name" value="PsdUridine_synth_cat_dom_sf"/>
</dbReference>
<dbReference type="AlphaFoldDB" id="A0A0D3JHK7"/>
<dbReference type="Pfam" id="PF00849">
    <property type="entry name" value="PseudoU_synth_2"/>
    <property type="match status" value="1"/>
</dbReference>
<dbReference type="PaxDb" id="2903-EOD22992"/>
<proteinExistence type="inferred from homology"/>
<feature type="compositionally biased region" description="Gly residues" evidence="2">
    <location>
        <begin position="143"/>
        <end position="152"/>
    </location>
</feature>
<name>A0A0D3JHK7_EMIH1</name>
<feature type="compositionally biased region" description="Low complexity" evidence="2">
    <location>
        <begin position="160"/>
        <end position="177"/>
    </location>
</feature>
<reference evidence="5" key="1">
    <citation type="journal article" date="2013" name="Nature">
        <title>Pan genome of the phytoplankton Emiliania underpins its global distribution.</title>
        <authorList>
            <person name="Read B.A."/>
            <person name="Kegel J."/>
            <person name="Klute M.J."/>
            <person name="Kuo A."/>
            <person name="Lefebvre S.C."/>
            <person name="Maumus F."/>
            <person name="Mayer C."/>
            <person name="Miller J."/>
            <person name="Monier A."/>
            <person name="Salamov A."/>
            <person name="Young J."/>
            <person name="Aguilar M."/>
            <person name="Claverie J.M."/>
            <person name="Frickenhaus S."/>
            <person name="Gonzalez K."/>
            <person name="Herman E.K."/>
            <person name="Lin Y.C."/>
            <person name="Napier J."/>
            <person name="Ogata H."/>
            <person name="Sarno A.F."/>
            <person name="Shmutz J."/>
            <person name="Schroeder D."/>
            <person name="de Vargas C."/>
            <person name="Verret F."/>
            <person name="von Dassow P."/>
            <person name="Valentin K."/>
            <person name="Van de Peer Y."/>
            <person name="Wheeler G."/>
            <person name="Dacks J.B."/>
            <person name="Delwiche C.F."/>
            <person name="Dyhrman S.T."/>
            <person name="Glockner G."/>
            <person name="John U."/>
            <person name="Richards T."/>
            <person name="Worden A.Z."/>
            <person name="Zhang X."/>
            <person name="Grigoriev I.V."/>
            <person name="Allen A.E."/>
            <person name="Bidle K."/>
            <person name="Borodovsky M."/>
            <person name="Bowler C."/>
            <person name="Brownlee C."/>
            <person name="Cock J.M."/>
            <person name="Elias M."/>
            <person name="Gladyshev V.N."/>
            <person name="Groth M."/>
            <person name="Guda C."/>
            <person name="Hadaegh A."/>
            <person name="Iglesias-Rodriguez M.D."/>
            <person name="Jenkins J."/>
            <person name="Jones B.M."/>
            <person name="Lawson T."/>
            <person name="Leese F."/>
            <person name="Lindquist E."/>
            <person name="Lobanov A."/>
            <person name="Lomsadze A."/>
            <person name="Malik S.B."/>
            <person name="Marsh M.E."/>
            <person name="Mackinder L."/>
            <person name="Mock T."/>
            <person name="Mueller-Roeber B."/>
            <person name="Pagarete A."/>
            <person name="Parker M."/>
            <person name="Probert I."/>
            <person name="Quesneville H."/>
            <person name="Raines C."/>
            <person name="Rensing S.A."/>
            <person name="Riano-Pachon D.M."/>
            <person name="Richier S."/>
            <person name="Rokitta S."/>
            <person name="Shiraiwa Y."/>
            <person name="Soanes D.M."/>
            <person name="van der Giezen M."/>
            <person name="Wahlund T.M."/>
            <person name="Williams B."/>
            <person name="Wilson W."/>
            <person name="Wolfe G."/>
            <person name="Wurch L.L."/>
        </authorList>
    </citation>
    <scope>NUCLEOTIDE SEQUENCE</scope>
</reference>
<dbReference type="GO" id="GO:0009982">
    <property type="term" value="F:pseudouridine synthase activity"/>
    <property type="evidence" value="ECO:0007669"/>
    <property type="project" value="InterPro"/>
</dbReference>
<dbReference type="InterPro" id="IPR050188">
    <property type="entry name" value="RluA_PseudoU_synthase"/>
</dbReference>
<dbReference type="GO" id="GO:0000455">
    <property type="term" value="P:enzyme-directed rRNA pseudouridine synthesis"/>
    <property type="evidence" value="ECO:0007669"/>
    <property type="project" value="TreeGrafter"/>
</dbReference>
<feature type="region of interest" description="Disordered" evidence="2">
    <location>
        <begin position="137"/>
        <end position="204"/>
    </location>
</feature>
<accession>A0A0D3JHK7</accession>
<evidence type="ECO:0000256" key="2">
    <source>
        <dbReference type="SAM" id="MobiDB-lite"/>
    </source>
</evidence>
<keyword evidence="5" id="KW-1185">Reference proteome</keyword>
<evidence type="ECO:0000313" key="5">
    <source>
        <dbReference type="Proteomes" id="UP000013827"/>
    </source>
</evidence>
<dbReference type="CDD" id="cd02869">
    <property type="entry name" value="PseudoU_synth_RluA_like"/>
    <property type="match status" value="1"/>
</dbReference>
<sequence>MRPPPRRARRGLVACAKTRSAARRLQALFSERRVRKSYVAVLAGTPPCESGVVRSPLEGKECVTFYRLLASQPSAQFGSLSTVELRPHTGRTHQLRRHCAEVLRCPIVGDTTYGGERVRASQALYLWAARLELGVAREDGEGGDGGEGGVEGGDSEVGEGESALGAEAGSDAAAAEGTAEEEEAAGDELGLAGRSFSAPPPEKFDKLLARDRRAWQCATARAGGVAGRELAARRES</sequence>
<dbReference type="InterPro" id="IPR006145">
    <property type="entry name" value="PsdUridine_synth_RsuA/RluA"/>
</dbReference>
<dbReference type="EnsemblProtists" id="EOD22992">
    <property type="protein sequence ID" value="EOD22992"/>
    <property type="gene ID" value="EMIHUDRAFT_447762"/>
</dbReference>
<organism evidence="4 5">
    <name type="scientific">Emiliania huxleyi (strain CCMP1516)</name>
    <dbReference type="NCBI Taxonomy" id="280463"/>
    <lineage>
        <taxon>Eukaryota</taxon>
        <taxon>Haptista</taxon>
        <taxon>Haptophyta</taxon>
        <taxon>Prymnesiophyceae</taxon>
        <taxon>Isochrysidales</taxon>
        <taxon>Noelaerhabdaceae</taxon>
        <taxon>Emiliania</taxon>
    </lineage>
</organism>
<dbReference type="Gene3D" id="3.30.2350.10">
    <property type="entry name" value="Pseudouridine synthase"/>
    <property type="match status" value="1"/>
</dbReference>
<dbReference type="SUPFAM" id="SSF55120">
    <property type="entry name" value="Pseudouridine synthase"/>
    <property type="match status" value="1"/>
</dbReference>
<reference evidence="4" key="2">
    <citation type="submission" date="2024-10" db="UniProtKB">
        <authorList>
            <consortium name="EnsemblProtists"/>
        </authorList>
    </citation>
    <scope>IDENTIFICATION</scope>
</reference>